<dbReference type="EMBL" id="BLPG01000001">
    <property type="protein sequence ID" value="GFJ87873.1"/>
    <property type="molecule type" value="Genomic_DNA"/>
</dbReference>
<dbReference type="AlphaFoldDB" id="A0A6V8KRV7"/>
<dbReference type="Proteomes" id="UP000482960">
    <property type="component" value="Unassembled WGS sequence"/>
</dbReference>
<organism evidence="1 2">
    <name type="scientific">Phytohabitans rumicis</name>
    <dbReference type="NCBI Taxonomy" id="1076125"/>
    <lineage>
        <taxon>Bacteria</taxon>
        <taxon>Bacillati</taxon>
        <taxon>Actinomycetota</taxon>
        <taxon>Actinomycetes</taxon>
        <taxon>Micromonosporales</taxon>
        <taxon>Micromonosporaceae</taxon>
    </lineage>
</organism>
<evidence type="ECO:0000313" key="2">
    <source>
        <dbReference type="Proteomes" id="UP000482960"/>
    </source>
</evidence>
<reference evidence="1 2" key="1">
    <citation type="submission" date="2020-03" db="EMBL/GenBank/DDBJ databases">
        <title>Whole genome shotgun sequence of Phytohabitans rumicis NBRC 108638.</title>
        <authorList>
            <person name="Komaki H."/>
            <person name="Tamura T."/>
        </authorList>
    </citation>
    <scope>NUCLEOTIDE SEQUENCE [LARGE SCALE GENOMIC DNA]</scope>
    <source>
        <strain evidence="1 2">NBRC 108638</strain>
    </source>
</reference>
<gene>
    <name evidence="1" type="ORF">Prum_015150</name>
</gene>
<evidence type="ECO:0000313" key="1">
    <source>
        <dbReference type="EMBL" id="GFJ87873.1"/>
    </source>
</evidence>
<accession>A0A6V8KRV7</accession>
<proteinExistence type="predicted"/>
<sequence length="50" mass="5532">MRAADEMLAVAAYARVCRNRFEAFLIALDDEKPGAGEFTVRSRDSGRRAA</sequence>
<name>A0A6V8KRV7_9ACTN</name>
<reference evidence="1 2" key="2">
    <citation type="submission" date="2020-03" db="EMBL/GenBank/DDBJ databases">
        <authorList>
            <person name="Ichikawa N."/>
            <person name="Kimura A."/>
            <person name="Kitahashi Y."/>
            <person name="Uohara A."/>
        </authorList>
    </citation>
    <scope>NUCLEOTIDE SEQUENCE [LARGE SCALE GENOMIC DNA]</scope>
    <source>
        <strain evidence="1 2">NBRC 108638</strain>
    </source>
</reference>
<dbReference type="RefSeq" id="WP_246277708.1">
    <property type="nucleotide sequence ID" value="NZ_BLPG01000001.1"/>
</dbReference>
<keyword evidence="2" id="KW-1185">Reference proteome</keyword>
<protein>
    <submittedName>
        <fullName evidence="1">Uncharacterized protein</fullName>
    </submittedName>
</protein>
<comment type="caution">
    <text evidence="1">The sequence shown here is derived from an EMBL/GenBank/DDBJ whole genome shotgun (WGS) entry which is preliminary data.</text>
</comment>